<dbReference type="AlphaFoldDB" id="A0A8S0Z0R5"/>
<gene>
    <name evidence="3" type="ORF">APLA_LOCUS2404</name>
</gene>
<dbReference type="EMBL" id="CADEBD010000226">
    <property type="protein sequence ID" value="CAB3225752.1"/>
    <property type="molecule type" value="Genomic_DNA"/>
</dbReference>
<organism evidence="3 4">
    <name type="scientific">Arctia plantaginis</name>
    <name type="common">Wood tiger moth</name>
    <name type="synonym">Phalaena plantaginis</name>
    <dbReference type="NCBI Taxonomy" id="874455"/>
    <lineage>
        <taxon>Eukaryota</taxon>
        <taxon>Metazoa</taxon>
        <taxon>Ecdysozoa</taxon>
        <taxon>Arthropoda</taxon>
        <taxon>Hexapoda</taxon>
        <taxon>Insecta</taxon>
        <taxon>Pterygota</taxon>
        <taxon>Neoptera</taxon>
        <taxon>Endopterygota</taxon>
        <taxon>Lepidoptera</taxon>
        <taxon>Glossata</taxon>
        <taxon>Ditrysia</taxon>
        <taxon>Noctuoidea</taxon>
        <taxon>Erebidae</taxon>
        <taxon>Arctiinae</taxon>
        <taxon>Arctia</taxon>
    </lineage>
</organism>
<comment type="caution">
    <text evidence="3">The sequence shown here is derived from an EMBL/GenBank/DDBJ whole genome shotgun (WGS) entry which is preliminary data.</text>
</comment>
<feature type="region of interest" description="Disordered" evidence="1">
    <location>
        <begin position="1"/>
        <end position="33"/>
    </location>
</feature>
<dbReference type="SUPFAM" id="SSF48726">
    <property type="entry name" value="Immunoglobulin"/>
    <property type="match status" value="1"/>
</dbReference>
<feature type="domain" description="Ig-like" evidence="2">
    <location>
        <begin position="37"/>
        <end position="187"/>
    </location>
</feature>
<evidence type="ECO:0000259" key="2">
    <source>
        <dbReference type="PROSITE" id="PS50835"/>
    </source>
</evidence>
<protein>
    <recommendedName>
        <fullName evidence="2">Ig-like domain-containing protein</fullName>
    </recommendedName>
</protein>
<dbReference type="Gene3D" id="2.60.40.10">
    <property type="entry name" value="Immunoglobulins"/>
    <property type="match status" value="1"/>
</dbReference>
<dbReference type="PANTHER" id="PTHR23279">
    <property type="entry name" value="DEFECTIVE PROBOSCIS EXTENSION RESPONSE DPR -RELATED"/>
    <property type="match status" value="1"/>
</dbReference>
<name>A0A8S0Z0R5_ARCPL</name>
<evidence type="ECO:0000313" key="3">
    <source>
        <dbReference type="EMBL" id="CAB3225752.1"/>
    </source>
</evidence>
<dbReference type="PANTHER" id="PTHR23279:SF37">
    <property type="entry name" value="DEFECTIVE PROBOSCIS EXTENSION RESPONSE 13, ISOFORM B"/>
    <property type="match status" value="1"/>
</dbReference>
<feature type="compositionally biased region" description="Basic and acidic residues" evidence="1">
    <location>
        <begin position="1"/>
        <end position="10"/>
    </location>
</feature>
<evidence type="ECO:0000313" key="4">
    <source>
        <dbReference type="Proteomes" id="UP000494256"/>
    </source>
</evidence>
<dbReference type="OrthoDB" id="8197931at2759"/>
<dbReference type="InterPro" id="IPR013783">
    <property type="entry name" value="Ig-like_fold"/>
</dbReference>
<dbReference type="GO" id="GO:0050808">
    <property type="term" value="P:synapse organization"/>
    <property type="evidence" value="ECO:0007669"/>
    <property type="project" value="TreeGrafter"/>
</dbReference>
<proteinExistence type="predicted"/>
<dbReference type="GO" id="GO:0032589">
    <property type="term" value="C:neuron projection membrane"/>
    <property type="evidence" value="ECO:0007669"/>
    <property type="project" value="TreeGrafter"/>
</dbReference>
<accession>A0A8S0Z0R5</accession>
<dbReference type="InterPro" id="IPR036179">
    <property type="entry name" value="Ig-like_dom_sf"/>
</dbReference>
<dbReference type="InterPro" id="IPR007110">
    <property type="entry name" value="Ig-like_dom"/>
</dbReference>
<reference evidence="3 4" key="1">
    <citation type="submission" date="2020-04" db="EMBL/GenBank/DDBJ databases">
        <authorList>
            <person name="Wallbank WR R."/>
            <person name="Pardo Diaz C."/>
            <person name="Kozak K."/>
            <person name="Martin S."/>
            <person name="Jiggins C."/>
            <person name="Moest M."/>
            <person name="Warren A I."/>
            <person name="Byers J.R.P. K."/>
            <person name="Montejo-Kovacevich G."/>
            <person name="Yen C E."/>
        </authorList>
    </citation>
    <scope>NUCLEOTIDE SEQUENCE [LARGE SCALE GENOMIC DNA]</scope>
</reference>
<dbReference type="InterPro" id="IPR037448">
    <property type="entry name" value="Zig-8"/>
</dbReference>
<dbReference type="PROSITE" id="PS50835">
    <property type="entry name" value="IG_LIKE"/>
    <property type="match status" value="1"/>
</dbReference>
<dbReference type="Proteomes" id="UP000494256">
    <property type="component" value="Unassembled WGS sequence"/>
</dbReference>
<evidence type="ECO:0000256" key="1">
    <source>
        <dbReference type="SAM" id="MobiDB-lite"/>
    </source>
</evidence>
<sequence>MDHLEGKMGTDKIGPSSPVPSSSTEKPEHNELTVSFPPLEDLYSNTPEKHFGTENNTVVTSQTGSTALLPCVIRNIGDGIHLARSGVLEALIRVASVIDGEHLTHVKSALAKLIPSYILALCGVSWIRRKDYHLLTVGLTTYSSDQRFQAIHLQHSEDWTLKVRFVQKRDAGIYECQVSSHPPTSIFLRLDVVGEWT</sequence>